<dbReference type="PANTHER" id="PTHR35863:SF1">
    <property type="entry name" value="COBALT-PRECORRIN-5B C(1)-METHYLTRANSFERASE"/>
    <property type="match status" value="1"/>
</dbReference>
<keyword evidence="1" id="KW-0169">Cobalamin biosynthesis</keyword>
<keyword evidence="3" id="KW-0808">Transferase</keyword>
<name>A0A0W8FC88_9ZZZZ</name>
<evidence type="ECO:0000313" key="5">
    <source>
        <dbReference type="EMBL" id="KUG18508.1"/>
    </source>
</evidence>
<dbReference type="GO" id="GO:0008168">
    <property type="term" value="F:methyltransferase activity"/>
    <property type="evidence" value="ECO:0007669"/>
    <property type="project" value="UniProtKB-KW"/>
</dbReference>
<proteinExistence type="inferred from homology"/>
<evidence type="ECO:0000256" key="3">
    <source>
        <dbReference type="ARBA" id="ARBA00022679"/>
    </source>
</evidence>
<dbReference type="AlphaFoldDB" id="A0A0W8FC88"/>
<dbReference type="SUPFAM" id="SSF111342">
    <property type="entry name" value="CbiD-like"/>
    <property type="match status" value="1"/>
</dbReference>
<evidence type="ECO:0000256" key="1">
    <source>
        <dbReference type="ARBA" id="ARBA00022573"/>
    </source>
</evidence>
<dbReference type="InterPro" id="IPR002748">
    <property type="entry name" value="CbiD"/>
</dbReference>
<keyword evidence="2" id="KW-0489">Methyltransferase</keyword>
<evidence type="ECO:0000256" key="4">
    <source>
        <dbReference type="ARBA" id="ARBA00022691"/>
    </source>
</evidence>
<keyword evidence="4" id="KW-0949">S-adenosyl-L-methionine</keyword>
<gene>
    <name evidence="5" type="ORF">ASZ90_011744</name>
</gene>
<sequence>MPEKDPELIADPVSGFSIPLSWIESCSDPLAREKILSGRWTILSSGQLLKRGLTTGTTAAAAAKGAVVSLVRATESLEVMTPAGIPVSVSVKAENGYCNARKDGGDHQSDVTAGLGISARAEPSGETVLLAGAGIGRIGAGGLCDQIGRPAISPSAKGQIMMAISEGLKVTGLEHVRVEIWVPQGEKISRQTLNPKLGITGGISILGSTGFVEPWNEHLINERAEELKGAKKVVVSTGRTGLKLSRILFPDHEAVLMGNQLGRLEFEPDQESILCGLPALILKWAWPEILENTGYNTVAEMVEKEPEHENIALGLRRAKEKLPYTRIVLLHRDGRILLEAP</sequence>
<dbReference type="InterPro" id="IPR036074">
    <property type="entry name" value="CbiD_sf"/>
</dbReference>
<dbReference type="PANTHER" id="PTHR35863">
    <property type="entry name" value="COBALT-PRECORRIN-5B C(1)-METHYLTRANSFERASE"/>
    <property type="match status" value="1"/>
</dbReference>
<dbReference type="Gene3D" id="3.30.2110.10">
    <property type="entry name" value="CbiD-like"/>
    <property type="match status" value="1"/>
</dbReference>
<evidence type="ECO:0000256" key="2">
    <source>
        <dbReference type="ARBA" id="ARBA00022603"/>
    </source>
</evidence>
<dbReference type="GO" id="GO:0032259">
    <property type="term" value="P:methylation"/>
    <property type="evidence" value="ECO:0007669"/>
    <property type="project" value="UniProtKB-KW"/>
</dbReference>
<reference evidence="5" key="1">
    <citation type="journal article" date="2015" name="Proc. Natl. Acad. Sci. U.S.A.">
        <title>Networks of energetic and metabolic interactions define dynamics in microbial communities.</title>
        <authorList>
            <person name="Embree M."/>
            <person name="Liu J.K."/>
            <person name="Al-Bassam M.M."/>
            <person name="Zengler K."/>
        </authorList>
    </citation>
    <scope>NUCLEOTIDE SEQUENCE</scope>
</reference>
<dbReference type="Pfam" id="PF01888">
    <property type="entry name" value="CbiD"/>
    <property type="match status" value="1"/>
</dbReference>
<comment type="caution">
    <text evidence="5">The sequence shown here is derived from an EMBL/GenBank/DDBJ whole genome shotgun (WGS) entry which is preliminary data.</text>
</comment>
<dbReference type="Gene3D" id="3.40.50.10720">
    <property type="entry name" value="CbiD-like domains"/>
    <property type="match status" value="1"/>
</dbReference>
<dbReference type="EMBL" id="LNQE01001375">
    <property type="protein sequence ID" value="KUG18508.1"/>
    <property type="molecule type" value="Genomic_DNA"/>
</dbReference>
<accession>A0A0W8FC88</accession>
<dbReference type="GO" id="GO:0009236">
    <property type="term" value="P:cobalamin biosynthetic process"/>
    <property type="evidence" value="ECO:0007669"/>
    <property type="project" value="UniProtKB-KW"/>
</dbReference>
<dbReference type="NCBIfam" id="NF000856">
    <property type="entry name" value="PRK00075.2-5"/>
    <property type="match status" value="1"/>
</dbReference>
<dbReference type="HAMAP" id="MF_00787">
    <property type="entry name" value="CbiD"/>
    <property type="match status" value="1"/>
</dbReference>
<protein>
    <submittedName>
        <fullName evidence="5">Cobalt-precorrin-6 synthase, anaerobic</fullName>
    </submittedName>
</protein>
<organism evidence="5">
    <name type="scientific">hydrocarbon metagenome</name>
    <dbReference type="NCBI Taxonomy" id="938273"/>
    <lineage>
        <taxon>unclassified sequences</taxon>
        <taxon>metagenomes</taxon>
        <taxon>ecological metagenomes</taxon>
    </lineage>
</organism>